<dbReference type="InterPro" id="IPR031571">
    <property type="entry name" value="RcpC_dom"/>
</dbReference>
<reference evidence="2 3" key="1">
    <citation type="submission" date="2020-08" db="EMBL/GenBank/DDBJ databases">
        <title>Sequencing the genomes of 1000 actinobacteria strains.</title>
        <authorList>
            <person name="Klenk H.-P."/>
        </authorList>
    </citation>
    <scope>NUCLEOTIDE SEQUENCE [LARGE SCALE GENOMIC DNA]</scope>
    <source>
        <strain evidence="2 3">DSM 105498</strain>
    </source>
</reference>
<dbReference type="SMART" id="SM00858">
    <property type="entry name" value="SAF"/>
    <property type="match status" value="1"/>
</dbReference>
<keyword evidence="3" id="KW-1185">Reference proteome</keyword>
<dbReference type="CDD" id="cd11614">
    <property type="entry name" value="SAF_CpaB_FlgA_like"/>
    <property type="match status" value="1"/>
</dbReference>
<evidence type="ECO:0000313" key="2">
    <source>
        <dbReference type="EMBL" id="MBB3040235.1"/>
    </source>
</evidence>
<dbReference type="RefSeq" id="WP_183590288.1">
    <property type="nucleotide sequence ID" value="NZ_JACHWR010000001.1"/>
</dbReference>
<name>A0A7W4Z095_9ACTN</name>
<accession>A0A7W4Z095</accession>
<dbReference type="Proteomes" id="UP000589626">
    <property type="component" value="Unassembled WGS sequence"/>
</dbReference>
<dbReference type="Pfam" id="PF16976">
    <property type="entry name" value="RcpC"/>
    <property type="match status" value="1"/>
</dbReference>
<protein>
    <submittedName>
        <fullName evidence="2">Pilus assembly protein CpaB</fullName>
    </submittedName>
</protein>
<gene>
    <name evidence="2" type="ORF">FHU40_000036</name>
</gene>
<dbReference type="AlphaFoldDB" id="A0A7W4Z095"/>
<organism evidence="2 3">
    <name type="scientific">Nocardioides soli</name>
    <dbReference type="NCBI Taxonomy" id="1036020"/>
    <lineage>
        <taxon>Bacteria</taxon>
        <taxon>Bacillati</taxon>
        <taxon>Actinomycetota</taxon>
        <taxon>Actinomycetes</taxon>
        <taxon>Propionibacteriales</taxon>
        <taxon>Nocardioidaceae</taxon>
        <taxon>Nocardioides</taxon>
    </lineage>
</organism>
<dbReference type="EMBL" id="JACHWR010000001">
    <property type="protein sequence ID" value="MBB3040235.1"/>
    <property type="molecule type" value="Genomic_DNA"/>
</dbReference>
<proteinExistence type="predicted"/>
<dbReference type="InterPro" id="IPR017592">
    <property type="entry name" value="Pilus_assmbl_Flp-typ_CpaB"/>
</dbReference>
<dbReference type="NCBIfam" id="TIGR03177">
    <property type="entry name" value="pilus_cpaB"/>
    <property type="match status" value="1"/>
</dbReference>
<evidence type="ECO:0000313" key="3">
    <source>
        <dbReference type="Proteomes" id="UP000589626"/>
    </source>
</evidence>
<dbReference type="InterPro" id="IPR013974">
    <property type="entry name" value="SAF"/>
</dbReference>
<feature type="domain" description="SAF" evidence="1">
    <location>
        <begin position="40"/>
        <end position="106"/>
    </location>
</feature>
<comment type="caution">
    <text evidence="2">The sequence shown here is derived from an EMBL/GenBank/DDBJ whole genome shotgun (WGS) entry which is preliminary data.</text>
</comment>
<evidence type="ECO:0000259" key="1">
    <source>
        <dbReference type="SMART" id="SM00858"/>
    </source>
</evidence>
<sequence>MARRATALIVALAIAALGTTMIIWYLQGVDARAADGREYVEVVTATEVIAPGESVRDALAADKLQTRKVVRNDLSGGALTSTASIKDLVALSTIYPGQQLIAEQFGQPGGEQVLGIPGERLAISVELTDPERVAGFVTPGSRVAIFVSGDPELYLKDGSTRKLPPLTRVLLPKVQVLGVGDTTVTPRTTKDDDGTETTEQVPRTILTIAVSQKEAERVIYGARNGDLTFALRTDKSRVVNGPGTTARELAPELFRGVS</sequence>